<keyword evidence="2" id="KW-0472">Membrane</keyword>
<name>A0A1B4XD35_9GAMM</name>
<feature type="region of interest" description="Disordered" evidence="1">
    <location>
        <begin position="74"/>
        <end position="126"/>
    </location>
</feature>
<dbReference type="AlphaFoldDB" id="A0A1B4XD35"/>
<organism evidence="3 4">
    <name type="scientific">Sulfuricaulis limicola</name>
    <dbReference type="NCBI Taxonomy" id="1620215"/>
    <lineage>
        <taxon>Bacteria</taxon>
        <taxon>Pseudomonadati</taxon>
        <taxon>Pseudomonadota</taxon>
        <taxon>Gammaproteobacteria</taxon>
        <taxon>Acidiferrobacterales</taxon>
        <taxon>Acidiferrobacteraceae</taxon>
        <taxon>Sulfuricaulis</taxon>
    </lineage>
</organism>
<evidence type="ECO:0000313" key="4">
    <source>
        <dbReference type="Proteomes" id="UP000243180"/>
    </source>
</evidence>
<evidence type="ECO:0000256" key="1">
    <source>
        <dbReference type="SAM" id="MobiDB-lite"/>
    </source>
</evidence>
<sequence>MKHEAPTEREIADLFAPAFDRLAEPDARRLAAIEQRLLERPRRRVGAAWWWLFAVLTTGAASALWWAVNYDSADGPEPTAPEIVSPPASTPAPEPAPPPGQTGNSETKSAGAPAPKQGPVIYRKGH</sequence>
<dbReference type="KEGG" id="slim:SCL_0389"/>
<reference evidence="3 4" key="1">
    <citation type="submission" date="2015-05" db="EMBL/GenBank/DDBJ databases">
        <title>Complete genome sequence of a sulfur-oxidizing gammaproteobacterium strain HA5.</title>
        <authorList>
            <person name="Miura A."/>
            <person name="Kojima H."/>
            <person name="Fukui M."/>
        </authorList>
    </citation>
    <scope>NUCLEOTIDE SEQUENCE [LARGE SCALE GENOMIC DNA]</scope>
    <source>
        <strain evidence="3 4">HA5</strain>
    </source>
</reference>
<keyword evidence="2" id="KW-0812">Transmembrane</keyword>
<dbReference type="EMBL" id="AP014879">
    <property type="protein sequence ID" value="BAV32711.1"/>
    <property type="molecule type" value="Genomic_DNA"/>
</dbReference>
<proteinExistence type="predicted"/>
<gene>
    <name evidence="3" type="ORF">SCL_0389</name>
</gene>
<evidence type="ECO:0000313" key="3">
    <source>
        <dbReference type="EMBL" id="BAV32711.1"/>
    </source>
</evidence>
<dbReference type="Proteomes" id="UP000243180">
    <property type="component" value="Chromosome"/>
</dbReference>
<dbReference type="InParanoid" id="A0A1B4XD35"/>
<evidence type="ECO:0000256" key="2">
    <source>
        <dbReference type="SAM" id="Phobius"/>
    </source>
</evidence>
<protein>
    <submittedName>
        <fullName evidence="3">Uncharacterized protein</fullName>
    </submittedName>
</protein>
<accession>A0A1B4XD35</accession>
<feature type="compositionally biased region" description="Pro residues" evidence="1">
    <location>
        <begin position="88"/>
        <end position="100"/>
    </location>
</feature>
<keyword evidence="2" id="KW-1133">Transmembrane helix</keyword>
<keyword evidence="4" id="KW-1185">Reference proteome</keyword>
<dbReference type="RefSeq" id="WP_096359475.1">
    <property type="nucleotide sequence ID" value="NZ_AP014879.1"/>
</dbReference>
<feature type="transmembrane region" description="Helical" evidence="2">
    <location>
        <begin position="48"/>
        <end position="68"/>
    </location>
</feature>